<feature type="compositionally biased region" description="Pro residues" evidence="1">
    <location>
        <begin position="412"/>
        <end position="421"/>
    </location>
</feature>
<evidence type="ECO:0000313" key="4">
    <source>
        <dbReference type="Proteomes" id="UP000719766"/>
    </source>
</evidence>
<evidence type="ECO:0000256" key="2">
    <source>
        <dbReference type="SAM" id="Phobius"/>
    </source>
</evidence>
<sequence length="722" mass="76695">MYWMSYNMNYEAGRGAHKGISAHALEQDEERRVIFMDHIVEIALDLKFCDEVAKDERTVDSRPMFENWNKAFAAQDAIFPHLVSSDSLFQDITRVSYYLPLFLNMHLLHFFTFIASCLSVARAFSVTVGTPTQCGPLSISWTGGQAPFEILLVPSDQIYQNIPVPASAFSNGKGSYSISQLMLLSATQFVVVMSDATGFASGGTTNNLIVGSSTANNCGAADPHPPYTFELSPLTQCSPFTITASGAVPPITIGQLIPGGLSVLFNSGSSTYSSILDVSAGTNVLYFVNDSLGNQGGVNQYVPVSGSSDSSCLNLLSSTAGISATSTAFPSSSSSSSSSSPSSSPSSNSSSNDVAIIAGAAGGGGAVLVGLVILGICLRRKRKASRLPDVRSSTKSHPHRLQHTDTNYKANPHPPQSPSPYTPSNRTRPIHSGLGTQSEMTNSSTVTFAVSAPPSSFNQKQHSRQNSNTDSSAHGDTQSSTVSFANSHQSPPSTRNFTPNDLRTPFNQTLHSRQTSATSAVDRRMASVAELPSPWETDPVNYLGLSIQSGFQQSPINASATNMATGDHYAPFNQTQPSHMSPNTEFAVYGDAQMSGMTPAEHMAAGARPASPLPRKVDPVYFAPPVQVVSQSTSTFTGNDAVKNPPAPSNQAQSSGQSLGTDRLDVHGASEGQSVPSANAQTTYQPPSRIIVHTDANDVVPNENGVVELPPQYSQHWEMRAH</sequence>
<feature type="compositionally biased region" description="Polar residues" evidence="1">
    <location>
        <begin position="434"/>
        <end position="519"/>
    </location>
</feature>
<proteinExistence type="predicted"/>
<keyword evidence="4" id="KW-1185">Reference proteome</keyword>
<feature type="compositionally biased region" description="Polar residues" evidence="1">
    <location>
        <begin position="649"/>
        <end position="660"/>
    </location>
</feature>
<gene>
    <name evidence="3" type="ORF">HD556DRAFT_1444804</name>
</gene>
<dbReference type="Proteomes" id="UP000719766">
    <property type="component" value="Unassembled WGS sequence"/>
</dbReference>
<dbReference type="RefSeq" id="XP_041158714.1">
    <property type="nucleotide sequence ID" value="XM_041306835.1"/>
</dbReference>
<organism evidence="3 4">
    <name type="scientific">Suillus plorans</name>
    <dbReference type="NCBI Taxonomy" id="116603"/>
    <lineage>
        <taxon>Eukaryota</taxon>
        <taxon>Fungi</taxon>
        <taxon>Dikarya</taxon>
        <taxon>Basidiomycota</taxon>
        <taxon>Agaricomycotina</taxon>
        <taxon>Agaricomycetes</taxon>
        <taxon>Agaricomycetidae</taxon>
        <taxon>Boletales</taxon>
        <taxon>Suillineae</taxon>
        <taxon>Suillaceae</taxon>
        <taxon>Suillus</taxon>
    </lineage>
</organism>
<keyword evidence="2" id="KW-1133">Transmembrane helix</keyword>
<dbReference type="GeneID" id="64600599"/>
<feature type="region of interest" description="Disordered" evidence="1">
    <location>
        <begin position="327"/>
        <end position="351"/>
    </location>
</feature>
<feature type="region of interest" description="Disordered" evidence="1">
    <location>
        <begin position="633"/>
        <end position="685"/>
    </location>
</feature>
<evidence type="ECO:0000313" key="3">
    <source>
        <dbReference type="EMBL" id="KAG1792015.1"/>
    </source>
</evidence>
<keyword evidence="2" id="KW-0812">Transmembrane</keyword>
<feature type="region of interest" description="Disordered" evidence="1">
    <location>
        <begin position="384"/>
        <end position="521"/>
    </location>
</feature>
<accession>A0A9P7ALN7</accession>
<dbReference type="AlphaFoldDB" id="A0A9P7ALN7"/>
<keyword evidence="2" id="KW-0472">Membrane</keyword>
<evidence type="ECO:0000256" key="1">
    <source>
        <dbReference type="SAM" id="MobiDB-lite"/>
    </source>
</evidence>
<protein>
    <submittedName>
        <fullName evidence="3">Uncharacterized protein</fullName>
    </submittedName>
</protein>
<dbReference type="EMBL" id="JABBWE010000039">
    <property type="protein sequence ID" value="KAG1792015.1"/>
    <property type="molecule type" value="Genomic_DNA"/>
</dbReference>
<reference evidence="3" key="1">
    <citation type="journal article" date="2020" name="New Phytol.">
        <title>Comparative genomics reveals dynamic genome evolution in host specialist ectomycorrhizal fungi.</title>
        <authorList>
            <person name="Lofgren L.A."/>
            <person name="Nguyen N.H."/>
            <person name="Vilgalys R."/>
            <person name="Ruytinx J."/>
            <person name="Liao H.L."/>
            <person name="Branco S."/>
            <person name="Kuo A."/>
            <person name="LaButti K."/>
            <person name="Lipzen A."/>
            <person name="Andreopoulos W."/>
            <person name="Pangilinan J."/>
            <person name="Riley R."/>
            <person name="Hundley H."/>
            <person name="Na H."/>
            <person name="Barry K."/>
            <person name="Grigoriev I.V."/>
            <person name="Stajich J.E."/>
            <person name="Kennedy P.G."/>
        </authorList>
    </citation>
    <scope>NUCLEOTIDE SEQUENCE</scope>
    <source>
        <strain evidence="3">S12</strain>
    </source>
</reference>
<dbReference type="OrthoDB" id="2591431at2759"/>
<comment type="caution">
    <text evidence="3">The sequence shown here is derived from an EMBL/GenBank/DDBJ whole genome shotgun (WGS) entry which is preliminary data.</text>
</comment>
<name>A0A9P7ALN7_9AGAM</name>
<feature type="transmembrane region" description="Helical" evidence="2">
    <location>
        <begin position="354"/>
        <end position="378"/>
    </location>
</feature>
<feature type="compositionally biased region" description="Polar residues" evidence="1">
    <location>
        <begin position="671"/>
        <end position="685"/>
    </location>
</feature>